<name>A0A5N6LKL3_9ASTR</name>
<evidence type="ECO:0000313" key="2">
    <source>
        <dbReference type="Proteomes" id="UP000326396"/>
    </source>
</evidence>
<reference evidence="1 2" key="1">
    <citation type="submission" date="2019-05" db="EMBL/GenBank/DDBJ databases">
        <title>Mikania micrantha, genome provides insights into the molecular mechanism of rapid growth.</title>
        <authorList>
            <person name="Liu B."/>
        </authorList>
    </citation>
    <scope>NUCLEOTIDE SEQUENCE [LARGE SCALE GENOMIC DNA]</scope>
    <source>
        <strain evidence="1">NLD-2019</strain>
        <tissue evidence="1">Leaf</tissue>
    </source>
</reference>
<proteinExistence type="predicted"/>
<protein>
    <submittedName>
        <fullName evidence="1">Uncharacterized protein</fullName>
    </submittedName>
</protein>
<accession>A0A5N6LKL3</accession>
<evidence type="ECO:0000313" key="1">
    <source>
        <dbReference type="EMBL" id="KAD2275722.1"/>
    </source>
</evidence>
<keyword evidence="2" id="KW-1185">Reference proteome</keyword>
<comment type="caution">
    <text evidence="1">The sequence shown here is derived from an EMBL/GenBank/DDBJ whole genome shotgun (WGS) entry which is preliminary data.</text>
</comment>
<dbReference type="EMBL" id="SZYD01000032">
    <property type="protein sequence ID" value="KAD2275722.1"/>
    <property type="molecule type" value="Genomic_DNA"/>
</dbReference>
<gene>
    <name evidence="1" type="ORF">E3N88_41516</name>
</gene>
<dbReference type="AlphaFoldDB" id="A0A5N6LKL3"/>
<dbReference type="Proteomes" id="UP000326396">
    <property type="component" value="Unassembled WGS sequence"/>
</dbReference>
<organism evidence="1 2">
    <name type="scientific">Mikania micrantha</name>
    <name type="common">bitter vine</name>
    <dbReference type="NCBI Taxonomy" id="192012"/>
    <lineage>
        <taxon>Eukaryota</taxon>
        <taxon>Viridiplantae</taxon>
        <taxon>Streptophyta</taxon>
        <taxon>Embryophyta</taxon>
        <taxon>Tracheophyta</taxon>
        <taxon>Spermatophyta</taxon>
        <taxon>Magnoliopsida</taxon>
        <taxon>eudicotyledons</taxon>
        <taxon>Gunneridae</taxon>
        <taxon>Pentapetalae</taxon>
        <taxon>asterids</taxon>
        <taxon>campanulids</taxon>
        <taxon>Asterales</taxon>
        <taxon>Asteraceae</taxon>
        <taxon>Asteroideae</taxon>
        <taxon>Heliantheae alliance</taxon>
        <taxon>Eupatorieae</taxon>
        <taxon>Mikania</taxon>
    </lineage>
</organism>
<sequence>MYGVAKREKDSDEIGVVRRKVSNQQSLFSDVDSQLDDFHSPIRADSPLRSHAISFTFTSIVTINNLHPPFRSSDKTKDRALILSIDTWRTVDGLILSVRNFDIFMNIELGKNDIMDLCFISFLFDHH</sequence>